<protein>
    <submittedName>
        <fullName evidence="2">Type VI secretion system baseplate subunit TssE</fullName>
    </submittedName>
</protein>
<evidence type="ECO:0000313" key="2">
    <source>
        <dbReference type="EMBL" id="MBR0655406.1"/>
    </source>
</evidence>
<accession>A0AAF1KLY6</accession>
<reference evidence="2" key="2">
    <citation type="journal article" date="2021" name="Syst. Appl. Microbiol.">
        <title>Roseomonas hellenica sp. nov., isolated from roots of wild-growing Alkanna tinctoria.</title>
        <authorList>
            <person name="Rat A."/>
            <person name="Naranjo H.D."/>
            <person name="Lebbe L."/>
            <person name="Cnockaert M."/>
            <person name="Krigas N."/>
            <person name="Grigoriadou K."/>
            <person name="Maloupa E."/>
            <person name="Willems A."/>
        </authorList>
    </citation>
    <scope>NUCLEOTIDE SEQUENCE</scope>
    <source>
        <strain evidence="2">LMG 28251</strain>
    </source>
</reference>
<proteinExistence type="predicted"/>
<dbReference type="EMBL" id="JAAEDH010000009">
    <property type="protein sequence ID" value="MBR0655406.1"/>
    <property type="molecule type" value="Genomic_DNA"/>
</dbReference>
<organism evidence="2 3">
    <name type="scientific">Plastoroseomonas arctica</name>
    <dbReference type="NCBI Taxonomy" id="1509237"/>
    <lineage>
        <taxon>Bacteria</taxon>
        <taxon>Pseudomonadati</taxon>
        <taxon>Pseudomonadota</taxon>
        <taxon>Alphaproteobacteria</taxon>
        <taxon>Acetobacterales</taxon>
        <taxon>Acetobacteraceae</taxon>
        <taxon>Plastoroseomonas</taxon>
    </lineage>
</organism>
<dbReference type="InterPro" id="IPR017737">
    <property type="entry name" value="TssE1-like"/>
</dbReference>
<dbReference type="InterPro" id="IPR053176">
    <property type="entry name" value="T6SS_TssE1-like"/>
</dbReference>
<dbReference type="RefSeq" id="WP_211874233.1">
    <property type="nucleotide sequence ID" value="NZ_JAAEDH010000009.1"/>
</dbReference>
<dbReference type="InterPro" id="IPR007048">
    <property type="entry name" value="IraD/Gp25-like"/>
</dbReference>
<name>A0AAF1KLY6_9PROT</name>
<dbReference type="SUPFAM" id="SSF160719">
    <property type="entry name" value="gpW/gp25-like"/>
    <property type="match status" value="1"/>
</dbReference>
<feature type="domain" description="IraD/Gp25-like" evidence="1">
    <location>
        <begin position="45"/>
        <end position="145"/>
    </location>
</feature>
<reference evidence="2" key="1">
    <citation type="submission" date="2020-01" db="EMBL/GenBank/DDBJ databases">
        <authorList>
            <person name="Rat A."/>
        </authorList>
    </citation>
    <scope>NUCLEOTIDE SEQUENCE</scope>
    <source>
        <strain evidence="2">LMG 28251</strain>
    </source>
</reference>
<dbReference type="Pfam" id="PF04965">
    <property type="entry name" value="GPW_gp25"/>
    <property type="match status" value="1"/>
</dbReference>
<dbReference type="PANTHER" id="PTHR38595">
    <property type="entry name" value="CYTOPLASMIC PROTEIN-RELATED"/>
    <property type="match status" value="1"/>
</dbReference>
<comment type="caution">
    <text evidence="2">The sequence shown here is derived from an EMBL/GenBank/DDBJ whole genome shotgun (WGS) entry which is preliminary data.</text>
</comment>
<dbReference type="Gene3D" id="3.10.450.40">
    <property type="match status" value="1"/>
</dbReference>
<dbReference type="AlphaFoldDB" id="A0AAF1KLY6"/>
<dbReference type="PANTHER" id="PTHR38595:SF1">
    <property type="entry name" value="TYPE VI SECRETION SYSTEM COMPONENT TSSE1"/>
    <property type="match status" value="1"/>
</dbReference>
<gene>
    <name evidence="2" type="primary">tssE</name>
    <name evidence="2" type="ORF">GXW79_09950</name>
</gene>
<dbReference type="NCBIfam" id="TIGR03357">
    <property type="entry name" value="VI_zyme"/>
    <property type="match status" value="1"/>
</dbReference>
<keyword evidence="3" id="KW-1185">Reference proteome</keyword>
<sequence length="168" mass="18799">MSDTRRNDKNAGARIRLPLLDRLLDADPDAPADPPLTQGYAIEILRGAVRRDMETLLNARRRRVPTPPGLLELAVSPVGYGVPDPTAGAFSEEQRRLAVAREVEATIRRYEPRLMQVKVQLRDASREAIDRVLRLRIEAVLRTDPVPEQISFETVVRPSTLDISVTEG</sequence>
<dbReference type="Proteomes" id="UP001196068">
    <property type="component" value="Unassembled WGS sequence"/>
</dbReference>
<evidence type="ECO:0000313" key="3">
    <source>
        <dbReference type="Proteomes" id="UP001196068"/>
    </source>
</evidence>
<evidence type="ECO:0000259" key="1">
    <source>
        <dbReference type="Pfam" id="PF04965"/>
    </source>
</evidence>